<dbReference type="InterPro" id="IPR029752">
    <property type="entry name" value="D-isomer_DH_CS1"/>
</dbReference>
<protein>
    <submittedName>
        <fullName evidence="7">Lactate dehydrogenase</fullName>
    </submittedName>
</protein>
<dbReference type="AlphaFoldDB" id="A0A9W6VXF8"/>
<dbReference type="GO" id="GO:0008720">
    <property type="term" value="F:D-lactate dehydrogenase (NAD+) activity"/>
    <property type="evidence" value="ECO:0007669"/>
    <property type="project" value="TreeGrafter"/>
</dbReference>
<dbReference type="InterPro" id="IPR036291">
    <property type="entry name" value="NAD(P)-bd_dom_sf"/>
</dbReference>
<comment type="similarity">
    <text evidence="1 4">Belongs to the D-isomer specific 2-hydroxyacid dehydrogenase family.</text>
</comment>
<proteinExistence type="inferred from homology"/>
<dbReference type="PROSITE" id="PS00670">
    <property type="entry name" value="D_2_HYDROXYACID_DH_2"/>
    <property type="match status" value="1"/>
</dbReference>
<keyword evidence="2 4" id="KW-0560">Oxidoreductase</keyword>
<dbReference type="SUPFAM" id="SSF51735">
    <property type="entry name" value="NAD(P)-binding Rossmann-fold domains"/>
    <property type="match status" value="1"/>
</dbReference>
<comment type="caution">
    <text evidence="7">The sequence shown here is derived from an EMBL/GenBank/DDBJ whole genome shotgun (WGS) entry which is preliminary data.</text>
</comment>
<evidence type="ECO:0000256" key="3">
    <source>
        <dbReference type="ARBA" id="ARBA00023027"/>
    </source>
</evidence>
<dbReference type="SUPFAM" id="SSF52283">
    <property type="entry name" value="Formate/glycerate dehydrogenase catalytic domain-like"/>
    <property type="match status" value="1"/>
</dbReference>
<accession>A0A9W6VXF8</accession>
<keyword evidence="3" id="KW-0520">NAD</keyword>
<organism evidence="7 8">
    <name type="scientific">Actinoallomurus iriomotensis</name>
    <dbReference type="NCBI Taxonomy" id="478107"/>
    <lineage>
        <taxon>Bacteria</taxon>
        <taxon>Bacillati</taxon>
        <taxon>Actinomycetota</taxon>
        <taxon>Actinomycetes</taxon>
        <taxon>Streptosporangiales</taxon>
        <taxon>Thermomonosporaceae</taxon>
        <taxon>Actinoallomurus</taxon>
    </lineage>
</organism>
<dbReference type="GO" id="GO:0051287">
    <property type="term" value="F:NAD binding"/>
    <property type="evidence" value="ECO:0007669"/>
    <property type="project" value="InterPro"/>
</dbReference>
<dbReference type="PANTHER" id="PTHR43026">
    <property type="entry name" value="2-HYDROXYACID DEHYDROGENASE HOMOLOG 1-RELATED"/>
    <property type="match status" value="1"/>
</dbReference>
<dbReference type="Pfam" id="PF02826">
    <property type="entry name" value="2-Hacid_dh_C"/>
    <property type="match status" value="1"/>
</dbReference>
<evidence type="ECO:0000256" key="4">
    <source>
        <dbReference type="RuleBase" id="RU003719"/>
    </source>
</evidence>
<evidence type="ECO:0000259" key="6">
    <source>
        <dbReference type="Pfam" id="PF02826"/>
    </source>
</evidence>
<evidence type="ECO:0000313" key="8">
    <source>
        <dbReference type="Proteomes" id="UP001165074"/>
    </source>
</evidence>
<dbReference type="InterPro" id="IPR006139">
    <property type="entry name" value="D-isomer_2_OHA_DH_cat_dom"/>
</dbReference>
<reference evidence="7" key="1">
    <citation type="submission" date="2023-03" db="EMBL/GenBank/DDBJ databases">
        <title>Actinoallomurus iriomotensis NBRC 103684.</title>
        <authorList>
            <person name="Ichikawa N."/>
            <person name="Sato H."/>
            <person name="Tonouchi N."/>
        </authorList>
    </citation>
    <scope>NUCLEOTIDE SEQUENCE</scope>
    <source>
        <strain evidence="7">NBRC 103684</strain>
    </source>
</reference>
<sequence length="333" mass="36692">MKISVFEAESWERAAFQSLVEHHDVRFEPRPLDRNLAPEHSDADVISTFIYSSLDEGVLRLFDRLVLIATRSTGFDHIDADWCHRHAIAIANVPGYGENTVAEHVFALLLGLSHHIVEAADRTRRGDFSQTGLQGFDLLGRTMGVIGTGAIGRHTVRIAKGFGMDVLAFDIQPDDDLARELGFRYTQMNELLAACDVVSLHVPGGPATRHLIGENELRIIKPGAVIINTSRGSVLDTTALLRALSDGTVAAAGLDVIEDEPTVREEAELIRSIFARRHDLDTLLSDHVLLRMRNVLITPHTAFNTHEAVRRILDITCENIAAYTAGSPQNIIC</sequence>
<dbReference type="RefSeq" id="WP_285578818.1">
    <property type="nucleotide sequence ID" value="NZ_BSTK01000011.1"/>
</dbReference>
<dbReference type="PROSITE" id="PS00065">
    <property type="entry name" value="D_2_HYDROXYACID_DH_1"/>
    <property type="match status" value="1"/>
</dbReference>
<dbReference type="InterPro" id="IPR029753">
    <property type="entry name" value="D-isomer_DH_CS"/>
</dbReference>
<dbReference type="Gene3D" id="3.40.50.720">
    <property type="entry name" value="NAD(P)-binding Rossmann-like Domain"/>
    <property type="match status" value="2"/>
</dbReference>
<dbReference type="Pfam" id="PF00389">
    <property type="entry name" value="2-Hacid_dh"/>
    <property type="match status" value="1"/>
</dbReference>
<dbReference type="PANTHER" id="PTHR43026:SF1">
    <property type="entry name" value="2-HYDROXYACID DEHYDROGENASE HOMOLOG 1-RELATED"/>
    <property type="match status" value="1"/>
</dbReference>
<evidence type="ECO:0000256" key="2">
    <source>
        <dbReference type="ARBA" id="ARBA00023002"/>
    </source>
</evidence>
<evidence type="ECO:0000256" key="1">
    <source>
        <dbReference type="ARBA" id="ARBA00005854"/>
    </source>
</evidence>
<dbReference type="Proteomes" id="UP001165074">
    <property type="component" value="Unassembled WGS sequence"/>
</dbReference>
<dbReference type="InterPro" id="IPR058205">
    <property type="entry name" value="D-LDH-like"/>
</dbReference>
<gene>
    <name evidence="7" type="primary">ldhA</name>
    <name evidence="7" type="ORF">Airi02_068270</name>
</gene>
<keyword evidence="8" id="KW-1185">Reference proteome</keyword>
<evidence type="ECO:0000259" key="5">
    <source>
        <dbReference type="Pfam" id="PF00389"/>
    </source>
</evidence>
<evidence type="ECO:0000313" key="7">
    <source>
        <dbReference type="EMBL" id="GLY88898.1"/>
    </source>
</evidence>
<dbReference type="InterPro" id="IPR006140">
    <property type="entry name" value="D-isomer_DH_NAD-bd"/>
</dbReference>
<feature type="domain" description="D-isomer specific 2-hydroxyacid dehydrogenase catalytic" evidence="5">
    <location>
        <begin position="13"/>
        <end position="330"/>
    </location>
</feature>
<dbReference type="CDD" id="cd12187">
    <property type="entry name" value="LDH_like_1"/>
    <property type="match status" value="1"/>
</dbReference>
<dbReference type="EMBL" id="BSTK01000011">
    <property type="protein sequence ID" value="GLY88898.1"/>
    <property type="molecule type" value="Genomic_DNA"/>
</dbReference>
<feature type="domain" description="D-isomer specific 2-hydroxyacid dehydrogenase NAD-binding" evidence="6">
    <location>
        <begin position="106"/>
        <end position="302"/>
    </location>
</feature>
<name>A0A9W6VXF8_9ACTN</name>